<evidence type="ECO:0000313" key="9">
    <source>
        <dbReference type="Proteomes" id="UP000053058"/>
    </source>
</evidence>
<sequence>MSNYTAPLIIQRADPFIYKHTDGYYYFTASVPAYNLIELRRSKTIEGLAFAMPRTIWRKHDSGTGAQSELIWAPEIHFIRGKWYVYYAASHTTEFDKNGMFQHRMFCIECENINPMKSEDNWVEKGQILTPMDSFALDATSLQLNGKLYYIWAQKDPNIRGNSNIYIAEMENPWTLKTKPILLSKPEYDWETKIFWVNEGPAVLQRNGKLFLTYSASATDENYCMGMLTADENSNILDPKAWKKSSQPVFESDIENGLFGPGHNSFTLSEDNKTDLMVYHIRNYTDIKGDPLYDPNRHTVVQDFTYDKKGYPRFEKPQKFTIQ</sequence>
<dbReference type="Pfam" id="PF04616">
    <property type="entry name" value="Glyco_hydro_43"/>
    <property type="match status" value="1"/>
</dbReference>
<gene>
    <name evidence="8" type="ORF">KF282_1866</name>
</gene>
<dbReference type="Proteomes" id="UP000053058">
    <property type="component" value="Unassembled WGS sequence"/>
</dbReference>
<dbReference type="PANTHER" id="PTHR43817:SF1">
    <property type="entry name" value="HYDROLASE, FAMILY 43, PUTATIVE (AFU_ORTHOLOGUE AFUA_3G01660)-RELATED"/>
    <property type="match status" value="1"/>
</dbReference>
<dbReference type="InterPro" id="IPR006710">
    <property type="entry name" value="Glyco_hydro_43"/>
</dbReference>
<feature type="active site" description="Proton donor" evidence="5">
    <location>
        <position position="199"/>
    </location>
</feature>
<dbReference type="PIRSF" id="PIRSF025414">
    <property type="entry name" value="Alpha-L-arabinofuranosidase"/>
    <property type="match status" value="1"/>
</dbReference>
<protein>
    <submittedName>
        <fullName evidence="8">Alpha-L-arabinofuranosidase II</fullName>
    </submittedName>
</protein>
<name>A0A0V8CPD7_LACLL</name>
<dbReference type="InterPro" id="IPR023296">
    <property type="entry name" value="Glyco_hydro_beta-prop_sf"/>
</dbReference>
<feature type="active site" description="Proton acceptor" evidence="5">
    <location>
        <position position="14"/>
    </location>
</feature>
<dbReference type="PANTHER" id="PTHR43817">
    <property type="entry name" value="GLYCOSYL HYDROLASE"/>
    <property type="match status" value="1"/>
</dbReference>
<evidence type="ECO:0000256" key="2">
    <source>
        <dbReference type="ARBA" id="ARBA00022729"/>
    </source>
</evidence>
<dbReference type="Gene3D" id="2.115.10.20">
    <property type="entry name" value="Glycosyl hydrolase domain, family 43"/>
    <property type="match status" value="1"/>
</dbReference>
<evidence type="ECO:0000256" key="6">
    <source>
        <dbReference type="PIRSR" id="PIRSR606710-2"/>
    </source>
</evidence>
<comment type="similarity">
    <text evidence="1 7">Belongs to the glycosyl hydrolase 43 family.</text>
</comment>
<evidence type="ECO:0000256" key="4">
    <source>
        <dbReference type="ARBA" id="ARBA00023295"/>
    </source>
</evidence>
<accession>A0A0V8CPD7</accession>
<keyword evidence="2" id="KW-0732">Signal</keyword>
<comment type="caution">
    <text evidence="8">The sequence shown here is derived from an EMBL/GenBank/DDBJ whole genome shotgun (WGS) entry which is preliminary data.</text>
</comment>
<dbReference type="PATRIC" id="fig|1360.105.peg.1701"/>
<dbReference type="GO" id="GO:0004553">
    <property type="term" value="F:hydrolase activity, hydrolyzing O-glycosyl compounds"/>
    <property type="evidence" value="ECO:0007669"/>
    <property type="project" value="InterPro"/>
</dbReference>
<dbReference type="GO" id="GO:0005975">
    <property type="term" value="P:carbohydrate metabolic process"/>
    <property type="evidence" value="ECO:0007669"/>
    <property type="project" value="InterPro"/>
</dbReference>
<dbReference type="RefSeq" id="WP_058219862.1">
    <property type="nucleotide sequence ID" value="NZ_LKLN01000075.1"/>
</dbReference>
<reference evidence="9" key="1">
    <citation type="submission" date="2015-10" db="EMBL/GenBank/DDBJ databases">
        <title>Draft Genome Sequences of 11 Lactococcus lactis subspecies cremoris strains.</title>
        <authorList>
            <person name="Wels M."/>
            <person name="Backus L."/>
            <person name="Boekhorst J."/>
            <person name="Dijkstra A."/>
            <person name="Beerthuizen M."/>
            <person name="Kelly W."/>
            <person name="Siezen R."/>
            <person name="Bachmann H."/>
            <person name="Van Hijum S."/>
        </authorList>
    </citation>
    <scope>NUCLEOTIDE SEQUENCE [LARGE SCALE GENOMIC DNA]</scope>
    <source>
        <strain evidence="9">KF282</strain>
    </source>
</reference>
<evidence type="ECO:0000256" key="1">
    <source>
        <dbReference type="ARBA" id="ARBA00009865"/>
    </source>
</evidence>
<dbReference type="InterPro" id="IPR016828">
    <property type="entry name" value="Alpha-L-arabinofuranosidase"/>
</dbReference>
<evidence type="ECO:0000256" key="5">
    <source>
        <dbReference type="PIRSR" id="PIRSR606710-1"/>
    </source>
</evidence>
<dbReference type="CDD" id="cd18817">
    <property type="entry name" value="GH43f_LbAraf43-like"/>
    <property type="match status" value="1"/>
</dbReference>
<dbReference type="AlphaFoldDB" id="A0A0V8CPD7"/>
<keyword evidence="4 7" id="KW-0326">Glycosidase</keyword>
<dbReference type="EMBL" id="LKLN01000075">
    <property type="protein sequence ID" value="KSU03195.1"/>
    <property type="molecule type" value="Genomic_DNA"/>
</dbReference>
<keyword evidence="3 7" id="KW-0378">Hydrolase</keyword>
<evidence type="ECO:0000256" key="3">
    <source>
        <dbReference type="ARBA" id="ARBA00022801"/>
    </source>
</evidence>
<organism evidence="8 9">
    <name type="scientific">Lactococcus lactis subsp. lactis</name>
    <name type="common">Streptococcus lactis</name>
    <dbReference type="NCBI Taxonomy" id="1360"/>
    <lineage>
        <taxon>Bacteria</taxon>
        <taxon>Bacillati</taxon>
        <taxon>Bacillota</taxon>
        <taxon>Bacilli</taxon>
        <taxon>Lactobacillales</taxon>
        <taxon>Streptococcaceae</taxon>
        <taxon>Lactococcus</taxon>
    </lineage>
</organism>
<feature type="site" description="Important for catalytic activity, responsible for pKa modulation of the active site Glu and correct orientation of both the proton donor and substrate" evidence="6">
    <location>
        <position position="138"/>
    </location>
</feature>
<evidence type="ECO:0000313" key="8">
    <source>
        <dbReference type="EMBL" id="KSU03195.1"/>
    </source>
</evidence>
<proteinExistence type="inferred from homology"/>
<dbReference type="SUPFAM" id="SSF75005">
    <property type="entry name" value="Arabinanase/levansucrase/invertase"/>
    <property type="match status" value="1"/>
</dbReference>
<evidence type="ECO:0000256" key="7">
    <source>
        <dbReference type="RuleBase" id="RU361187"/>
    </source>
</evidence>